<dbReference type="AlphaFoldDB" id="V4RHA4"/>
<evidence type="ECO:0000313" key="4">
    <source>
        <dbReference type="Proteomes" id="UP000017819"/>
    </source>
</evidence>
<dbReference type="OrthoDB" id="9800600at2"/>
<sequence>MEKIIDTTDRIEKTIEIAAPVERVWQALTDHREFGQWFRVTLDMPFVPGEVARGKVAYPGFEHIGFEVTVAAMERPGYFAFRWHPYPADPQVDYSQEEPTLVEFRLEPVEAGTRLTVVESGFDRLPKHRMPEAFRMNEGGWEQQVKNIKAHVEAPGT</sequence>
<name>V4RHA4_9HYPH</name>
<keyword evidence="4" id="KW-1185">Reference proteome</keyword>
<dbReference type="SUPFAM" id="SSF55961">
    <property type="entry name" value="Bet v1-like"/>
    <property type="match status" value="1"/>
</dbReference>
<gene>
    <name evidence="3" type="ORF">N177_1613</name>
</gene>
<dbReference type="RefSeq" id="WP_023431755.1">
    <property type="nucleotide sequence ID" value="NZ_AWXZ01000019.1"/>
</dbReference>
<dbReference type="CDD" id="cd08898">
    <property type="entry name" value="SRPBCC_CalC_Aha1-like_5"/>
    <property type="match status" value="1"/>
</dbReference>
<evidence type="ECO:0000259" key="2">
    <source>
        <dbReference type="Pfam" id="PF08327"/>
    </source>
</evidence>
<comment type="similarity">
    <text evidence="1">Belongs to the AHA1 family.</text>
</comment>
<accession>V4RHA4</accession>
<dbReference type="InterPro" id="IPR023393">
    <property type="entry name" value="START-like_dom_sf"/>
</dbReference>
<proteinExistence type="inferred from homology"/>
<evidence type="ECO:0000256" key="1">
    <source>
        <dbReference type="ARBA" id="ARBA00006817"/>
    </source>
</evidence>
<feature type="domain" description="Activator of Hsp90 ATPase homologue 1/2-like C-terminal" evidence="2">
    <location>
        <begin position="18"/>
        <end position="153"/>
    </location>
</feature>
<organism evidence="3 4">
    <name type="scientific">Lutibaculum baratangense AMV1</name>
    <dbReference type="NCBI Taxonomy" id="631454"/>
    <lineage>
        <taxon>Bacteria</taxon>
        <taxon>Pseudomonadati</taxon>
        <taxon>Pseudomonadota</taxon>
        <taxon>Alphaproteobacteria</taxon>
        <taxon>Hyphomicrobiales</taxon>
        <taxon>Tepidamorphaceae</taxon>
        <taxon>Lutibaculum</taxon>
    </lineage>
</organism>
<protein>
    <recommendedName>
        <fullName evidence="2">Activator of Hsp90 ATPase homologue 1/2-like C-terminal domain-containing protein</fullName>
    </recommendedName>
</protein>
<dbReference type="Pfam" id="PF08327">
    <property type="entry name" value="AHSA1"/>
    <property type="match status" value="1"/>
</dbReference>
<dbReference type="EMBL" id="AWXZ01000019">
    <property type="protein sequence ID" value="ESR25501.1"/>
    <property type="molecule type" value="Genomic_DNA"/>
</dbReference>
<dbReference type="PATRIC" id="fig|631454.5.peg.1594"/>
<evidence type="ECO:0000313" key="3">
    <source>
        <dbReference type="EMBL" id="ESR25501.1"/>
    </source>
</evidence>
<dbReference type="InterPro" id="IPR013538">
    <property type="entry name" value="ASHA1/2-like_C"/>
</dbReference>
<dbReference type="Proteomes" id="UP000017819">
    <property type="component" value="Unassembled WGS sequence"/>
</dbReference>
<reference evidence="3 4" key="1">
    <citation type="journal article" date="2014" name="Genome Announc.">
        <title>Draft Genome Sequence of Lutibaculum baratangense Strain AMV1T, Isolated from a Mud Volcano in Andamans, India.</title>
        <authorList>
            <person name="Singh A."/>
            <person name="Sreenivas A."/>
            <person name="Sathyanarayana Reddy G."/>
            <person name="Pinnaka A.K."/>
            <person name="Shivaji S."/>
        </authorList>
    </citation>
    <scope>NUCLEOTIDE SEQUENCE [LARGE SCALE GENOMIC DNA]</scope>
    <source>
        <strain evidence="3 4">AMV1</strain>
    </source>
</reference>
<dbReference type="eggNOG" id="COG3832">
    <property type="taxonomic scope" value="Bacteria"/>
</dbReference>
<comment type="caution">
    <text evidence="3">The sequence shown here is derived from an EMBL/GenBank/DDBJ whole genome shotgun (WGS) entry which is preliminary data.</text>
</comment>
<dbReference type="STRING" id="631454.N177_1613"/>
<dbReference type="Gene3D" id="3.30.530.20">
    <property type="match status" value="1"/>
</dbReference>